<dbReference type="Pfam" id="PF01261">
    <property type="entry name" value="AP_endonuc_2"/>
    <property type="match status" value="1"/>
</dbReference>
<gene>
    <name evidence="2" type="ORF">Z968_06120</name>
</gene>
<dbReference type="AlphaFoldDB" id="A0A0A0I4Z7"/>
<dbReference type="SUPFAM" id="SSF51658">
    <property type="entry name" value="Xylose isomerase-like"/>
    <property type="match status" value="1"/>
</dbReference>
<keyword evidence="2" id="KW-0255">Endonuclease</keyword>
<dbReference type="GO" id="GO:0004519">
    <property type="term" value="F:endonuclease activity"/>
    <property type="evidence" value="ECO:0007669"/>
    <property type="project" value="UniProtKB-KW"/>
</dbReference>
<dbReference type="InterPro" id="IPR036237">
    <property type="entry name" value="Xyl_isomerase-like_sf"/>
</dbReference>
<dbReference type="OrthoDB" id="270844at2"/>
<dbReference type="Gene3D" id="3.20.20.150">
    <property type="entry name" value="Divalent-metal-dependent TIM barrel enzymes"/>
    <property type="match status" value="1"/>
</dbReference>
<sequence>MKIGYAASAGETEVFDTIDYAYKNGFSAVELNINMPIFFPEKFSKEEREAIKNYSKERNVEITFHAPEDISLLQLQIEIRKAGINRIKEVIDFGYDVGATRLTMHIGPAVFFTLTDKKVYLDELYYDEYKDVLEESLKELIEYSKGKIKFCIENSGRFPEKLVQETLNKLLKEEENLFLTWDIGHSYENKYNEVEFFLNHVDKIRTCHVHDNNGLSDHQVVGRGNIDFKYHFDKMKDSDIVYIIEVRPRDKAKESLPRLLEKIK</sequence>
<reference evidence="2 3" key="1">
    <citation type="submission" date="2014-01" db="EMBL/GenBank/DDBJ databases">
        <title>Plasmidome dynamics in the species complex Clostridium novyi sensu lato converts strains of independent lineages into distinctly different pathogens.</title>
        <authorList>
            <person name="Skarin H."/>
            <person name="Segerman B."/>
        </authorList>
    </citation>
    <scope>NUCLEOTIDE SEQUENCE [LARGE SCALE GENOMIC DNA]</scope>
    <source>
        <strain evidence="2 3">4552</strain>
    </source>
</reference>
<dbReference type="PANTHER" id="PTHR12110">
    <property type="entry name" value="HYDROXYPYRUVATE ISOMERASE"/>
    <property type="match status" value="1"/>
</dbReference>
<feature type="domain" description="Xylose isomerase-like TIM barrel" evidence="1">
    <location>
        <begin position="19"/>
        <end position="258"/>
    </location>
</feature>
<accession>A0A0A0I4Z7</accession>
<organism evidence="2 3">
    <name type="scientific">Clostridium novyi A str. 4552</name>
    <dbReference type="NCBI Taxonomy" id="1444289"/>
    <lineage>
        <taxon>Bacteria</taxon>
        <taxon>Bacillati</taxon>
        <taxon>Bacillota</taxon>
        <taxon>Clostridia</taxon>
        <taxon>Eubacteriales</taxon>
        <taxon>Clostridiaceae</taxon>
        <taxon>Clostridium</taxon>
    </lineage>
</organism>
<dbReference type="InterPro" id="IPR050312">
    <property type="entry name" value="IolE/XylAMocC-like"/>
</dbReference>
<comment type="caution">
    <text evidence="2">The sequence shown here is derived from an EMBL/GenBank/DDBJ whole genome shotgun (WGS) entry which is preliminary data.</text>
</comment>
<evidence type="ECO:0000313" key="3">
    <source>
        <dbReference type="Proteomes" id="UP000030012"/>
    </source>
</evidence>
<dbReference type="PANTHER" id="PTHR12110:SF21">
    <property type="entry name" value="XYLOSE ISOMERASE-LIKE TIM BARREL DOMAIN-CONTAINING PROTEIN"/>
    <property type="match status" value="1"/>
</dbReference>
<evidence type="ECO:0000313" key="2">
    <source>
        <dbReference type="EMBL" id="KGM96479.1"/>
    </source>
</evidence>
<name>A0A0A0I4Z7_CLONO</name>
<evidence type="ECO:0000259" key="1">
    <source>
        <dbReference type="Pfam" id="PF01261"/>
    </source>
</evidence>
<keyword evidence="2" id="KW-0540">Nuclease</keyword>
<dbReference type="EMBL" id="JENJ01000021">
    <property type="protein sequence ID" value="KGM96479.1"/>
    <property type="molecule type" value="Genomic_DNA"/>
</dbReference>
<protein>
    <submittedName>
        <fullName evidence="2">Endonuclease</fullName>
    </submittedName>
</protein>
<keyword evidence="2" id="KW-0378">Hydrolase</keyword>
<dbReference type="RefSeq" id="WP_039254664.1">
    <property type="nucleotide sequence ID" value="NZ_JENJ01000021.1"/>
</dbReference>
<dbReference type="Proteomes" id="UP000030012">
    <property type="component" value="Unassembled WGS sequence"/>
</dbReference>
<proteinExistence type="predicted"/>
<dbReference type="InterPro" id="IPR013022">
    <property type="entry name" value="Xyl_isomerase-like_TIM-brl"/>
</dbReference>